<dbReference type="AlphaFoldDB" id="M6FPN7"/>
<comment type="caution">
    <text evidence="1">The sequence shown here is derived from an EMBL/GenBank/DDBJ whole genome shotgun (WGS) entry which is preliminary data.</text>
</comment>
<evidence type="ECO:0000313" key="2">
    <source>
        <dbReference type="Proteomes" id="UP000012101"/>
    </source>
</evidence>
<dbReference type="EMBL" id="AFJM02000002">
    <property type="protein sequence ID" value="EMM74763.1"/>
    <property type="molecule type" value="Genomic_DNA"/>
</dbReference>
<name>M6FPN7_9LEPT</name>
<proteinExistence type="predicted"/>
<dbReference type="Proteomes" id="UP000012101">
    <property type="component" value="Unassembled WGS sequence"/>
</dbReference>
<evidence type="ECO:0000313" key="1">
    <source>
        <dbReference type="EMBL" id="EMM74763.1"/>
    </source>
</evidence>
<organism evidence="1 2">
    <name type="scientific">Leptospira weilii str. 2006001855</name>
    <dbReference type="NCBI Taxonomy" id="996804"/>
    <lineage>
        <taxon>Bacteria</taxon>
        <taxon>Pseudomonadati</taxon>
        <taxon>Spirochaetota</taxon>
        <taxon>Spirochaetia</taxon>
        <taxon>Leptospirales</taxon>
        <taxon>Leptospiraceae</taxon>
        <taxon>Leptospira</taxon>
    </lineage>
</organism>
<gene>
    <name evidence="1" type="ORF">LEP1GSC038_0767</name>
</gene>
<sequence length="157" mass="19121">MSKNTKNTNSLKYNYHDSNADFASFLNDRSVEIIFKLYEVFYSDKPKLILRIRKIWNIQKFLKYPNLEERNLKKSSFRKHSLIGRIDRIQFDTKRKSERKNVFLYWNLDSIGSFRIHCKSIEELYFPKSKPWSLILTFELLRITAKFRFSKIFLDLF</sequence>
<reference evidence="1 2" key="1">
    <citation type="submission" date="2013-01" db="EMBL/GenBank/DDBJ databases">
        <authorList>
            <person name="Harkins D.M."/>
            <person name="Durkin A.S."/>
            <person name="Brinkac L.M."/>
            <person name="Haft D.H."/>
            <person name="Selengut J.D."/>
            <person name="Sanka R."/>
            <person name="DePew J."/>
            <person name="Purushe J."/>
            <person name="Hospenthal D.R."/>
            <person name="Murray C.K."/>
            <person name="Pimentel G."/>
            <person name="Wasfy M."/>
            <person name="Vinetz J.M."/>
            <person name="Sutton G.G."/>
            <person name="Nierman W.C."/>
            <person name="Fouts D.E."/>
        </authorList>
    </citation>
    <scope>NUCLEOTIDE SEQUENCE [LARGE SCALE GENOMIC DNA]</scope>
    <source>
        <strain evidence="1 2">2006001855</strain>
    </source>
</reference>
<accession>M6FPN7</accession>
<protein>
    <submittedName>
        <fullName evidence="1">Uncharacterized protein</fullName>
    </submittedName>
</protein>